<reference evidence="2" key="1">
    <citation type="submission" date="2016-03" db="EMBL/GenBank/DDBJ databases">
        <authorList>
            <person name="Ray J."/>
            <person name="Price M."/>
            <person name="Deutschbauer A."/>
        </authorList>
    </citation>
    <scope>NUCLEOTIDE SEQUENCE [LARGE SCALE GENOMIC DNA]</scope>
    <source>
        <strain evidence="2">FW300-N1B4</strain>
    </source>
</reference>
<proteinExistence type="predicted"/>
<dbReference type="RefSeq" id="WP_063340505.1">
    <property type="nucleotide sequence ID" value="NZ_LUKJ01000002.1"/>
</dbReference>
<gene>
    <name evidence="1" type="ORF">A1D17_02660</name>
</gene>
<protein>
    <recommendedName>
        <fullName evidence="3">Lipoprotein</fullName>
    </recommendedName>
</protein>
<dbReference type="PROSITE" id="PS51257">
    <property type="entry name" value="PROKAR_LIPOPROTEIN"/>
    <property type="match status" value="1"/>
</dbReference>
<dbReference type="OrthoDB" id="9946809at2"/>
<comment type="caution">
    <text evidence="1">The sequence shown here is derived from an EMBL/GenBank/DDBJ whole genome shotgun (WGS) entry which is preliminary data.</text>
</comment>
<evidence type="ECO:0000313" key="2">
    <source>
        <dbReference type="Proteomes" id="UP000076489"/>
    </source>
</evidence>
<reference evidence="1 2" key="2">
    <citation type="journal article" date="2018" name="Nature">
        <title>Mutant phenotypes for thousands of bacterial genes of unknown function.</title>
        <authorList>
            <person name="Price M.N."/>
            <person name="Wetmore K.M."/>
            <person name="Waters R.J."/>
            <person name="Callaghan M."/>
            <person name="Ray J."/>
            <person name="Liu H."/>
            <person name="Kuehl J.V."/>
            <person name="Melnyk R.A."/>
            <person name="Lamson J.S."/>
            <person name="Suh Y."/>
            <person name="Carlson H.K."/>
            <person name="Esquivel Z."/>
            <person name="Sadeeshkumar H."/>
            <person name="Chakraborty R."/>
            <person name="Zane G.M."/>
            <person name="Rubin B.E."/>
            <person name="Wall J.D."/>
            <person name="Visel A."/>
            <person name="Bristow J."/>
            <person name="Blow M.J."/>
            <person name="Arkin A.P."/>
            <person name="Deutschbauer A.M."/>
        </authorList>
    </citation>
    <scope>NUCLEOTIDE SEQUENCE [LARGE SCALE GENOMIC DNA]</scope>
    <source>
        <strain evidence="1 2">FW300-N1B4</strain>
    </source>
</reference>
<name>A0A166QL81_PSEFL</name>
<dbReference type="AlphaFoldDB" id="A0A166QL81"/>
<accession>A0A166QL81</accession>
<organism evidence="1 2">
    <name type="scientific">Pseudomonas fluorescens</name>
    <dbReference type="NCBI Taxonomy" id="294"/>
    <lineage>
        <taxon>Bacteria</taxon>
        <taxon>Pseudomonadati</taxon>
        <taxon>Pseudomonadota</taxon>
        <taxon>Gammaproteobacteria</taxon>
        <taxon>Pseudomonadales</taxon>
        <taxon>Pseudomonadaceae</taxon>
        <taxon>Pseudomonas</taxon>
    </lineage>
</organism>
<evidence type="ECO:0008006" key="3">
    <source>
        <dbReference type="Google" id="ProtNLM"/>
    </source>
</evidence>
<dbReference type="EMBL" id="LUKJ01000002">
    <property type="protein sequence ID" value="KZN20461.1"/>
    <property type="molecule type" value="Genomic_DNA"/>
</dbReference>
<sequence length="114" mass="11593">MKNTIFALVVLTILAGCDAVNEKGLDLQARQVQKAVESRDGRSLAPASAHNCVTTGPNSPIVVGANSVVVIDGKTYSSGQSTDCAPSSNNISTHGANSPIVTGAGSKVVIKTDQ</sequence>
<dbReference type="Proteomes" id="UP000076489">
    <property type="component" value="Unassembled WGS sequence"/>
</dbReference>
<evidence type="ECO:0000313" key="1">
    <source>
        <dbReference type="EMBL" id="KZN20461.1"/>
    </source>
</evidence>